<dbReference type="OrthoDB" id="5782056at2"/>
<sequence length="223" mass="25157">MDSSQIISQILTALWWLVPAAIIISIFQSAWLKGVLGEALVKVASRISLPRRIYHPIHNVTLPALDGTTQIDHIFVSRFGIFVVETKNMKGWIFGDKNQAQWTQKVFKKSFKFQNPLRQNYKHTKALEAALDVPAEAIRSVIVFVGEGTFKTPMPPNVTRGGGYISYIKSFREPILSEVQVLAAVTQIESGRLVPSRETHRNHVQHLNSLSREAKEKRQDAKS</sequence>
<gene>
    <name evidence="3" type="ORF">D6C00_00475</name>
</gene>
<keyword evidence="1" id="KW-0812">Transmembrane</keyword>
<keyword evidence="1" id="KW-0472">Membrane</keyword>
<dbReference type="PROSITE" id="PS50965">
    <property type="entry name" value="NERD"/>
    <property type="match status" value="1"/>
</dbReference>
<feature type="domain" description="NERD" evidence="2">
    <location>
        <begin position="33"/>
        <end position="150"/>
    </location>
</feature>
<proteinExistence type="predicted"/>
<dbReference type="EMBL" id="QZMU01000001">
    <property type="protein sequence ID" value="RRQ20605.1"/>
    <property type="molecule type" value="Genomic_DNA"/>
</dbReference>
<accession>A0A426QFS9</accession>
<dbReference type="Proteomes" id="UP000287798">
    <property type="component" value="Unassembled WGS sequence"/>
</dbReference>
<evidence type="ECO:0000313" key="4">
    <source>
        <dbReference type="Proteomes" id="UP000287798"/>
    </source>
</evidence>
<comment type="caution">
    <text evidence="3">The sequence shown here is derived from an EMBL/GenBank/DDBJ whole genome shotgun (WGS) entry which is preliminary data.</text>
</comment>
<reference evidence="3 4" key="1">
    <citation type="journal article" date="2010" name="Int. J. Syst. Evol. Microbiol.">
        <title>Thiohalobacter thiocyanaticus gen. nov., sp. nov., a moderately halophilic, sulfur-oxidizing gammaproteobacterium from hypersaline lakes, that utilizes thiocyanate.</title>
        <authorList>
            <person name="Sorokin D.Y."/>
            <person name="Kovaleva O.L."/>
            <person name="Tourova T.P."/>
            <person name="Muyzer G."/>
        </authorList>
    </citation>
    <scope>NUCLEOTIDE SEQUENCE [LARGE SCALE GENOMIC DNA]</scope>
    <source>
        <strain evidence="3 4">Hrh1</strain>
    </source>
</reference>
<name>A0A426QFS9_9GAMM</name>
<keyword evidence="4" id="KW-1185">Reference proteome</keyword>
<evidence type="ECO:0000256" key="1">
    <source>
        <dbReference type="SAM" id="Phobius"/>
    </source>
</evidence>
<dbReference type="Pfam" id="PF08378">
    <property type="entry name" value="NERD"/>
    <property type="match status" value="1"/>
</dbReference>
<dbReference type="RefSeq" id="WP_125182300.1">
    <property type="nucleotide sequence ID" value="NZ_QZMU01000001.1"/>
</dbReference>
<feature type="transmembrane region" description="Helical" evidence="1">
    <location>
        <begin position="6"/>
        <end position="27"/>
    </location>
</feature>
<dbReference type="AlphaFoldDB" id="A0A426QFS9"/>
<evidence type="ECO:0000313" key="3">
    <source>
        <dbReference type="EMBL" id="RRQ20605.1"/>
    </source>
</evidence>
<protein>
    <submittedName>
        <fullName evidence="3">NERD domain-containing protein</fullName>
    </submittedName>
</protein>
<dbReference type="InterPro" id="IPR011528">
    <property type="entry name" value="NERD"/>
</dbReference>
<evidence type="ECO:0000259" key="2">
    <source>
        <dbReference type="PROSITE" id="PS50965"/>
    </source>
</evidence>
<organism evidence="3 4">
    <name type="scientific">Thiohalobacter thiocyanaticus</name>
    <dbReference type="NCBI Taxonomy" id="585455"/>
    <lineage>
        <taxon>Bacteria</taxon>
        <taxon>Pseudomonadati</taxon>
        <taxon>Pseudomonadota</taxon>
        <taxon>Gammaproteobacteria</taxon>
        <taxon>Thiohalobacterales</taxon>
        <taxon>Thiohalobacteraceae</taxon>
        <taxon>Thiohalobacter</taxon>
    </lineage>
</organism>
<keyword evidence="1" id="KW-1133">Transmembrane helix</keyword>